<feature type="transmembrane region" description="Helical" evidence="7">
    <location>
        <begin position="278"/>
        <end position="301"/>
    </location>
</feature>
<evidence type="ECO:0008006" key="10">
    <source>
        <dbReference type="Google" id="ProtNLM"/>
    </source>
</evidence>
<feature type="transmembrane region" description="Helical" evidence="7">
    <location>
        <begin position="199"/>
        <end position="217"/>
    </location>
</feature>
<evidence type="ECO:0000256" key="6">
    <source>
        <dbReference type="SAM" id="MobiDB-lite"/>
    </source>
</evidence>
<dbReference type="GeneID" id="89968895"/>
<evidence type="ECO:0000256" key="3">
    <source>
        <dbReference type="ARBA" id="ARBA00022692"/>
    </source>
</evidence>
<evidence type="ECO:0000256" key="2">
    <source>
        <dbReference type="ARBA" id="ARBA00022448"/>
    </source>
</evidence>
<feature type="transmembrane region" description="Helical" evidence="7">
    <location>
        <begin position="376"/>
        <end position="398"/>
    </location>
</feature>
<reference evidence="8 9" key="1">
    <citation type="submission" date="2023-08" db="EMBL/GenBank/DDBJ databases">
        <title>Black Yeasts Isolated from many extreme environments.</title>
        <authorList>
            <person name="Coleine C."/>
            <person name="Stajich J.E."/>
            <person name="Selbmann L."/>
        </authorList>
    </citation>
    <scope>NUCLEOTIDE SEQUENCE [LARGE SCALE GENOMIC DNA]</scope>
    <source>
        <strain evidence="8 9">CCFEE 5792</strain>
    </source>
</reference>
<evidence type="ECO:0000256" key="1">
    <source>
        <dbReference type="ARBA" id="ARBA00004141"/>
    </source>
</evidence>
<protein>
    <recommendedName>
        <fullName evidence="10">Amino acid permease/ SLC12A domain-containing protein</fullName>
    </recommendedName>
</protein>
<dbReference type="GO" id="GO:0016020">
    <property type="term" value="C:membrane"/>
    <property type="evidence" value="ECO:0007669"/>
    <property type="project" value="UniProtKB-SubCell"/>
</dbReference>
<feature type="transmembrane region" description="Helical" evidence="7">
    <location>
        <begin position="237"/>
        <end position="258"/>
    </location>
</feature>
<comment type="caution">
    <text evidence="8">The sequence shown here is derived from an EMBL/GenBank/DDBJ whole genome shotgun (WGS) entry which is preliminary data.</text>
</comment>
<dbReference type="InterPro" id="IPR002293">
    <property type="entry name" value="AA/rel_permease1"/>
</dbReference>
<comment type="subcellular location">
    <subcellularLocation>
        <location evidence="1">Membrane</location>
        <topology evidence="1">Multi-pass membrane protein</topology>
    </subcellularLocation>
</comment>
<feature type="transmembrane region" description="Helical" evidence="7">
    <location>
        <begin position="77"/>
        <end position="104"/>
    </location>
</feature>
<feature type="region of interest" description="Disordered" evidence="6">
    <location>
        <begin position="1"/>
        <end position="23"/>
    </location>
</feature>
<accession>A0AAV9NRA1</accession>
<feature type="transmembrane region" description="Helical" evidence="7">
    <location>
        <begin position="404"/>
        <end position="428"/>
    </location>
</feature>
<feature type="transmembrane region" description="Helical" evidence="7">
    <location>
        <begin position="327"/>
        <end position="355"/>
    </location>
</feature>
<feature type="transmembrane region" description="Helical" evidence="7">
    <location>
        <begin position="476"/>
        <end position="497"/>
    </location>
</feature>
<feature type="transmembrane region" description="Helical" evidence="7">
    <location>
        <begin position="448"/>
        <end position="470"/>
    </location>
</feature>
<keyword evidence="2" id="KW-0813">Transport</keyword>
<evidence type="ECO:0000256" key="7">
    <source>
        <dbReference type="SAM" id="Phobius"/>
    </source>
</evidence>
<dbReference type="RefSeq" id="XP_064712163.1">
    <property type="nucleotide sequence ID" value="XM_064844303.1"/>
</dbReference>
<feature type="transmembrane region" description="Helical" evidence="7">
    <location>
        <begin position="125"/>
        <end position="156"/>
    </location>
</feature>
<evidence type="ECO:0000256" key="5">
    <source>
        <dbReference type="ARBA" id="ARBA00023136"/>
    </source>
</evidence>
<name>A0AAV9NRA1_9EURO</name>
<dbReference type="PANTHER" id="PTHR45649">
    <property type="entry name" value="AMINO-ACID PERMEASE BAT1"/>
    <property type="match status" value="1"/>
</dbReference>
<dbReference type="EMBL" id="JAVRRD010000001">
    <property type="protein sequence ID" value="KAK5064839.1"/>
    <property type="molecule type" value="Genomic_DNA"/>
</dbReference>
<sequence length="531" mass="58506">MESNKSNAPEVKLADAPDENSSMAKTKSLTEGQVLETALHQDFSLWSTLGIGFSYIATPLSIGTFLAFSLSAGGSPYFFYGYIVCFFFQTLVVLSLAEIAAFLPHTSGQIFWTSRLAPRAFARPLSYFTGAFTMMAWTFWTSATFLFTAQLVLAFVQVCGSTWDQKGYQVFLLYVACSIYAFFINTWGFKFMPFMSKFMLGYINLGALFILIALLVRATPKPSPRQVFVDINNETGWSSNGMVFFLALLPGLTALNGFDSAAHMADEVPHPAKQIPQVMIGLVLLCGFAGLPMVIALLFSITEPANLLISTQPIFTLFHDSMRSQPLAIIACVIYLGLFFFACGSIVTTLSRVWWSFSQLGSLPWAKWQGHLNPGWLLPVNSIIVVSILQFLIGLLIFGPTTVLYGITGSAAICFFFSYMIPIVCLLVKGRKSLPKKRYFNLGRLGPIINIISVAWAMLVTVFLCFPTSYPVTASSMNYASAVVAVGLFLFALVWIFHAQKHYTLPIALFASELHGNDANITVVTCAEHPQ</sequence>
<organism evidence="8 9">
    <name type="scientific">Exophiala bonariae</name>
    <dbReference type="NCBI Taxonomy" id="1690606"/>
    <lineage>
        <taxon>Eukaryota</taxon>
        <taxon>Fungi</taxon>
        <taxon>Dikarya</taxon>
        <taxon>Ascomycota</taxon>
        <taxon>Pezizomycotina</taxon>
        <taxon>Eurotiomycetes</taxon>
        <taxon>Chaetothyriomycetidae</taxon>
        <taxon>Chaetothyriales</taxon>
        <taxon>Herpotrichiellaceae</taxon>
        <taxon>Exophiala</taxon>
    </lineage>
</organism>
<evidence type="ECO:0000313" key="8">
    <source>
        <dbReference type="EMBL" id="KAK5064839.1"/>
    </source>
</evidence>
<dbReference type="Pfam" id="PF13520">
    <property type="entry name" value="AA_permease_2"/>
    <property type="match status" value="1"/>
</dbReference>
<dbReference type="PIRSF" id="PIRSF006060">
    <property type="entry name" value="AA_transporter"/>
    <property type="match status" value="1"/>
</dbReference>
<feature type="transmembrane region" description="Helical" evidence="7">
    <location>
        <begin position="49"/>
        <end position="71"/>
    </location>
</feature>
<dbReference type="Gene3D" id="1.20.1740.10">
    <property type="entry name" value="Amino acid/polyamine transporter I"/>
    <property type="match status" value="1"/>
</dbReference>
<keyword evidence="5 7" id="KW-0472">Membrane</keyword>
<keyword evidence="4 7" id="KW-1133">Transmembrane helix</keyword>
<keyword evidence="9" id="KW-1185">Reference proteome</keyword>
<feature type="transmembrane region" description="Helical" evidence="7">
    <location>
        <begin position="168"/>
        <end position="187"/>
    </location>
</feature>
<dbReference type="PANTHER" id="PTHR45649:SF16">
    <property type="entry name" value="7-KETO 8-AMINOPELARGONIC ACID TRANSPORTER"/>
    <property type="match status" value="1"/>
</dbReference>
<dbReference type="AlphaFoldDB" id="A0AAV9NRA1"/>
<evidence type="ECO:0000256" key="4">
    <source>
        <dbReference type="ARBA" id="ARBA00022989"/>
    </source>
</evidence>
<dbReference type="Proteomes" id="UP001358417">
    <property type="component" value="Unassembled WGS sequence"/>
</dbReference>
<dbReference type="GO" id="GO:0022857">
    <property type="term" value="F:transmembrane transporter activity"/>
    <property type="evidence" value="ECO:0007669"/>
    <property type="project" value="InterPro"/>
</dbReference>
<gene>
    <name evidence="8" type="ORF">LTR84_000673</name>
</gene>
<evidence type="ECO:0000313" key="9">
    <source>
        <dbReference type="Proteomes" id="UP001358417"/>
    </source>
</evidence>
<keyword evidence="3 7" id="KW-0812">Transmembrane</keyword>
<proteinExistence type="predicted"/>